<keyword evidence="7" id="KW-1185">Reference proteome</keyword>
<proteinExistence type="inferred from homology"/>
<dbReference type="PANTHER" id="PTHR43570">
    <property type="entry name" value="ALDEHYDE DEHYDROGENASE"/>
    <property type="match status" value="1"/>
</dbReference>
<dbReference type="PIRSF" id="PIRSF036492">
    <property type="entry name" value="ALDH"/>
    <property type="match status" value="1"/>
</dbReference>
<dbReference type="InterPro" id="IPR016162">
    <property type="entry name" value="Ald_DH_N"/>
</dbReference>
<dbReference type="SUPFAM" id="SSF53720">
    <property type="entry name" value="ALDH-like"/>
    <property type="match status" value="1"/>
</dbReference>
<evidence type="ECO:0000313" key="7">
    <source>
        <dbReference type="Proteomes" id="UP000557872"/>
    </source>
</evidence>
<dbReference type="GO" id="GO:0004029">
    <property type="term" value="F:aldehyde dehydrogenase (NAD+) activity"/>
    <property type="evidence" value="ECO:0007669"/>
    <property type="project" value="TreeGrafter"/>
</dbReference>
<evidence type="ECO:0000313" key="6">
    <source>
        <dbReference type="EMBL" id="NWK54087.1"/>
    </source>
</evidence>
<dbReference type="Gene3D" id="3.40.605.10">
    <property type="entry name" value="Aldehyde Dehydrogenase, Chain A, domain 1"/>
    <property type="match status" value="1"/>
</dbReference>
<name>A0A851GFZ7_9BACT</name>
<dbReference type="Pfam" id="PF00171">
    <property type="entry name" value="Aldedh"/>
    <property type="match status" value="1"/>
</dbReference>
<dbReference type="RefSeq" id="WP_178930633.1">
    <property type="nucleotide sequence ID" value="NZ_JACBAZ010000001.1"/>
</dbReference>
<comment type="caution">
    <text evidence="6">The sequence shown here is derived from an EMBL/GenBank/DDBJ whole genome shotgun (WGS) entry which is preliminary data.</text>
</comment>
<dbReference type="InterPro" id="IPR012394">
    <property type="entry name" value="Aldehyde_DH_NAD(P)"/>
</dbReference>
<dbReference type="InterPro" id="IPR016161">
    <property type="entry name" value="Ald_DH/histidinol_DH"/>
</dbReference>
<evidence type="ECO:0000256" key="4">
    <source>
        <dbReference type="PIRSR" id="PIRSR036492-1"/>
    </source>
</evidence>
<organism evidence="6 7">
    <name type="scientific">Oceaniferula marina</name>
    <dbReference type="NCBI Taxonomy" id="2748318"/>
    <lineage>
        <taxon>Bacteria</taxon>
        <taxon>Pseudomonadati</taxon>
        <taxon>Verrucomicrobiota</taxon>
        <taxon>Verrucomicrobiia</taxon>
        <taxon>Verrucomicrobiales</taxon>
        <taxon>Verrucomicrobiaceae</taxon>
        <taxon>Oceaniferula</taxon>
    </lineage>
</organism>
<feature type="active site" evidence="4">
    <location>
        <position position="250"/>
    </location>
</feature>
<keyword evidence="2 3" id="KW-0560">Oxidoreductase</keyword>
<evidence type="ECO:0000256" key="1">
    <source>
        <dbReference type="ARBA" id="ARBA00009986"/>
    </source>
</evidence>
<dbReference type="GO" id="GO:0006081">
    <property type="term" value="P:aldehyde metabolic process"/>
    <property type="evidence" value="ECO:0007669"/>
    <property type="project" value="InterPro"/>
</dbReference>
<dbReference type="InterPro" id="IPR016163">
    <property type="entry name" value="Ald_DH_C"/>
</dbReference>
<dbReference type="Gene3D" id="3.40.309.10">
    <property type="entry name" value="Aldehyde Dehydrogenase, Chain A, domain 2"/>
    <property type="match status" value="1"/>
</dbReference>
<dbReference type="CDD" id="cd07087">
    <property type="entry name" value="ALDH_F3-13-14_CALDH-like"/>
    <property type="match status" value="1"/>
</dbReference>
<protein>
    <recommendedName>
        <fullName evidence="3">Aldehyde dehydrogenase</fullName>
    </recommendedName>
</protein>
<sequence>MNQMNESLDIEEVVNRQRRYFSGGGTRDLDTRLEALSRVEHYLQGHRQELLDCLAEDLGKPAMEAYLAEYHFLLQEIRLIRGSLKSWLRAKKVKSPLYFQPCKSRIVYEPLGVTLVVGPWNYPVQLSLSPLLASIAAGNTVVLKPSEVSSASETFLLDLVDACFDPGHVSAVAGGPDVASALLGQCFDFVFFTGSTSIGRVVARKAAEHLTPSILELGGKCPAVVDASADLETAARRILAGKMFNAGQTCFAPDFVLVHHDVRSELLEWMRRILDEVPWAEEMTRIINRHHYQRIEGYLEAYQGEVMTSFDDDPETLRLAPRILPDARWEDLVMQEEIFGPVLPVLTYEDESSLCGCLRDRSSPLALYLFSKDEAWVQRLIAETRSGGVCVNDTMKQGSSLSLPFGGVGESGYGRYRGRAGVLALSNQRAVVERPAKGPAWAELMPPYGKRFEWVKKWLR</sequence>
<gene>
    <name evidence="6" type="ORF">HW115_00570</name>
</gene>
<dbReference type="Proteomes" id="UP000557872">
    <property type="component" value="Unassembled WGS sequence"/>
</dbReference>
<dbReference type="GO" id="GO:0005737">
    <property type="term" value="C:cytoplasm"/>
    <property type="evidence" value="ECO:0007669"/>
    <property type="project" value="TreeGrafter"/>
</dbReference>
<feature type="active site" evidence="4">
    <location>
        <position position="216"/>
    </location>
</feature>
<evidence type="ECO:0000256" key="2">
    <source>
        <dbReference type="ARBA" id="ARBA00023002"/>
    </source>
</evidence>
<feature type="domain" description="Aldehyde dehydrogenase" evidence="5">
    <location>
        <begin position="8"/>
        <end position="430"/>
    </location>
</feature>
<reference evidence="6 7" key="1">
    <citation type="submission" date="2020-07" db="EMBL/GenBank/DDBJ databases">
        <title>Roseicoccus Jingziensis gen. nov., sp. nov., isolated from coastal seawater.</title>
        <authorList>
            <person name="Feng X."/>
        </authorList>
    </citation>
    <scope>NUCLEOTIDE SEQUENCE [LARGE SCALE GENOMIC DNA]</scope>
    <source>
        <strain evidence="6 7">N1E253</strain>
    </source>
</reference>
<dbReference type="InterPro" id="IPR015590">
    <property type="entry name" value="Aldehyde_DH_dom"/>
</dbReference>
<evidence type="ECO:0000256" key="3">
    <source>
        <dbReference type="PIRNR" id="PIRNR036492"/>
    </source>
</evidence>
<dbReference type="EMBL" id="JACBAZ010000001">
    <property type="protein sequence ID" value="NWK54087.1"/>
    <property type="molecule type" value="Genomic_DNA"/>
</dbReference>
<accession>A0A851GFZ7</accession>
<dbReference type="AlphaFoldDB" id="A0A851GFZ7"/>
<dbReference type="PANTHER" id="PTHR43570:SF16">
    <property type="entry name" value="ALDEHYDE DEHYDROGENASE TYPE III, ISOFORM Q"/>
    <property type="match status" value="1"/>
</dbReference>
<evidence type="ECO:0000259" key="5">
    <source>
        <dbReference type="Pfam" id="PF00171"/>
    </source>
</evidence>
<comment type="similarity">
    <text evidence="1 3">Belongs to the aldehyde dehydrogenase family.</text>
</comment>